<dbReference type="PATRIC" id="fig|1227458.3.peg.1220"/>
<proteinExistence type="predicted"/>
<organism evidence="1 2">
    <name type="scientific">Haloferax volcanii JCM 10717</name>
    <dbReference type="NCBI Taxonomy" id="1227458"/>
    <lineage>
        <taxon>Archaea</taxon>
        <taxon>Methanobacteriati</taxon>
        <taxon>Methanobacteriota</taxon>
        <taxon>Stenosarchaea group</taxon>
        <taxon>Halobacteria</taxon>
        <taxon>Halobacteriales</taxon>
        <taxon>Haloferacaceae</taxon>
        <taxon>Haloferax</taxon>
    </lineage>
</organism>
<dbReference type="Proteomes" id="UP000011577">
    <property type="component" value="Unassembled WGS sequence"/>
</dbReference>
<protein>
    <submittedName>
        <fullName evidence="1">Uncharacterized protein</fullName>
    </submittedName>
</protein>
<reference evidence="1 2" key="1">
    <citation type="journal article" date="2014" name="PLoS Genet.">
        <title>Phylogenetically driven sequencing of extremely halophilic archaea reveals strategies for static and dynamic osmo-response.</title>
        <authorList>
            <person name="Becker E.A."/>
            <person name="Seitzer P.M."/>
            <person name="Tritt A."/>
            <person name="Larsen D."/>
            <person name="Krusor M."/>
            <person name="Yao A.I."/>
            <person name="Wu D."/>
            <person name="Madern D."/>
            <person name="Eisen J.A."/>
            <person name="Darling A.E."/>
            <person name="Facciotti M.T."/>
        </authorList>
    </citation>
    <scope>NUCLEOTIDE SEQUENCE [LARGE SCALE GENOMIC DNA]</scope>
    <source>
        <strain evidence="1 2">JCM 10717</strain>
    </source>
</reference>
<dbReference type="EMBL" id="AOLL01000011">
    <property type="protein sequence ID" value="ELZ92204.1"/>
    <property type="molecule type" value="Genomic_DNA"/>
</dbReference>
<name>M0I9S7_HALVO</name>
<comment type="caution">
    <text evidence="1">The sequence shown here is derived from an EMBL/GenBank/DDBJ whole genome shotgun (WGS) entry which is preliminary data.</text>
</comment>
<evidence type="ECO:0000313" key="1">
    <source>
        <dbReference type="EMBL" id="ELZ92204.1"/>
    </source>
</evidence>
<dbReference type="AlphaFoldDB" id="M0I9S7"/>
<evidence type="ECO:0000313" key="2">
    <source>
        <dbReference type="Proteomes" id="UP000011577"/>
    </source>
</evidence>
<gene>
    <name evidence="1" type="ORF">C452_06278</name>
</gene>
<sequence length="107" mass="11954">MMTDDPFSLAVPEGWTVETDVDTDEASAKTVYESPDSDRRVTITEFARGLTLYWWVDIFAFADGEWHRREVGLGDSYRDVDAVSDAAQDALDRLASSGERIESVADD</sequence>
<accession>M0I9S7</accession>